<keyword evidence="1" id="KW-0010">Activator</keyword>
<gene>
    <name evidence="1" type="primary">MED18</name>
    <name evidence="2" type="ORF">B0T15DRAFT_225003</name>
</gene>
<dbReference type="EMBL" id="JAUDZG010000005">
    <property type="protein sequence ID" value="KAK3303958.1"/>
    <property type="molecule type" value="Genomic_DNA"/>
</dbReference>
<dbReference type="Pfam" id="PF09637">
    <property type="entry name" value="Med18"/>
    <property type="match status" value="1"/>
</dbReference>
<comment type="subunit">
    <text evidence="1">Component of the Mediator complex.</text>
</comment>
<evidence type="ECO:0000313" key="2">
    <source>
        <dbReference type="EMBL" id="KAK3303958.1"/>
    </source>
</evidence>
<reference evidence="2" key="2">
    <citation type="submission" date="2023-06" db="EMBL/GenBank/DDBJ databases">
        <authorList>
            <consortium name="Lawrence Berkeley National Laboratory"/>
            <person name="Mondo S.J."/>
            <person name="Hensen N."/>
            <person name="Bonometti L."/>
            <person name="Westerberg I."/>
            <person name="Brannstrom I.O."/>
            <person name="Guillou S."/>
            <person name="Cros-Aarteil S."/>
            <person name="Calhoun S."/>
            <person name="Haridas S."/>
            <person name="Kuo A."/>
            <person name="Pangilinan J."/>
            <person name="Riley R."/>
            <person name="Labutti K."/>
            <person name="Andreopoulos B."/>
            <person name="Lipzen A."/>
            <person name="Chen C."/>
            <person name="Yanf M."/>
            <person name="Daum C."/>
            <person name="Ng V."/>
            <person name="Clum A."/>
            <person name="Steindorff A."/>
            <person name="Ohm R."/>
            <person name="Martin F."/>
            <person name="Silar P."/>
            <person name="Natvig D."/>
            <person name="Lalanne C."/>
            <person name="Gautier V."/>
            <person name="Ament-Velasquez S.L."/>
            <person name="Kruys A."/>
            <person name="Hutchinson M.I."/>
            <person name="Powell A.J."/>
            <person name="Barry K."/>
            <person name="Miller A.N."/>
            <person name="Grigoriev I.V."/>
            <person name="Debuchy R."/>
            <person name="Gladieux P."/>
            <person name="Thoren M.H."/>
            <person name="Johannesson H."/>
        </authorList>
    </citation>
    <scope>NUCLEOTIDE SEQUENCE</scope>
    <source>
        <strain evidence="2">CBS 333.67</strain>
    </source>
</reference>
<dbReference type="AlphaFoldDB" id="A0AAJ0GPW1"/>
<dbReference type="Proteomes" id="UP001273166">
    <property type="component" value="Unassembled WGS sequence"/>
</dbReference>
<reference evidence="2" key="1">
    <citation type="journal article" date="2023" name="Mol. Phylogenet. Evol.">
        <title>Genome-scale phylogeny and comparative genomics of the fungal order Sordariales.</title>
        <authorList>
            <person name="Hensen N."/>
            <person name="Bonometti L."/>
            <person name="Westerberg I."/>
            <person name="Brannstrom I.O."/>
            <person name="Guillou S."/>
            <person name="Cros-Aarteil S."/>
            <person name="Calhoun S."/>
            <person name="Haridas S."/>
            <person name="Kuo A."/>
            <person name="Mondo S."/>
            <person name="Pangilinan J."/>
            <person name="Riley R."/>
            <person name="LaButti K."/>
            <person name="Andreopoulos B."/>
            <person name="Lipzen A."/>
            <person name="Chen C."/>
            <person name="Yan M."/>
            <person name="Daum C."/>
            <person name="Ng V."/>
            <person name="Clum A."/>
            <person name="Steindorff A."/>
            <person name="Ohm R.A."/>
            <person name="Martin F."/>
            <person name="Silar P."/>
            <person name="Natvig D.O."/>
            <person name="Lalanne C."/>
            <person name="Gautier V."/>
            <person name="Ament-Velasquez S.L."/>
            <person name="Kruys A."/>
            <person name="Hutchinson M.I."/>
            <person name="Powell A.J."/>
            <person name="Barry K."/>
            <person name="Miller A.N."/>
            <person name="Grigoriev I.V."/>
            <person name="Debuchy R."/>
            <person name="Gladieux P."/>
            <person name="Hiltunen Thoren M."/>
            <person name="Johannesson H."/>
        </authorList>
    </citation>
    <scope>NUCLEOTIDE SEQUENCE</scope>
    <source>
        <strain evidence="2">CBS 333.67</strain>
    </source>
</reference>
<comment type="caution">
    <text evidence="2">The sequence shown here is derived from an EMBL/GenBank/DDBJ whole genome shotgun (WGS) entry which is preliminary data.</text>
</comment>
<sequence>MPHEIFLSAIVADADVARARALLGGYTEMRERHAYTRVQHYQPQDLSVKGFPTIKQVLREPTPSNARWQELHQILVKQPSVLHLRFDITESVHNVMTSEASSSAVVPADTQCVLRWTEFPEPTNPRFPFLTQRKVVEIADQRAERILADNKFAVTSDLVEESYHWWLNDVEYVLIRTFVFALGPDGVPSQEIPNLASAEPVAGFWLLYVRTRAESPSPATLPEQIRKCQAQLEQVRGKLAGVFHFRAYDRRCHDTRIQEGPA</sequence>
<comment type="subcellular location">
    <subcellularLocation>
        <location evidence="1">Nucleus</location>
    </subcellularLocation>
</comment>
<comment type="similarity">
    <text evidence="1">Belongs to the Mediator complex subunit 18 family.</text>
</comment>
<keyword evidence="1" id="KW-0805">Transcription regulation</keyword>
<evidence type="ECO:0000256" key="1">
    <source>
        <dbReference type="RuleBase" id="RU364150"/>
    </source>
</evidence>
<proteinExistence type="inferred from homology"/>
<dbReference type="InterPro" id="IPR019095">
    <property type="entry name" value="Mediator_Med18"/>
</dbReference>
<organism evidence="2 3">
    <name type="scientific">Chaetomium strumarium</name>
    <dbReference type="NCBI Taxonomy" id="1170767"/>
    <lineage>
        <taxon>Eukaryota</taxon>
        <taxon>Fungi</taxon>
        <taxon>Dikarya</taxon>
        <taxon>Ascomycota</taxon>
        <taxon>Pezizomycotina</taxon>
        <taxon>Sordariomycetes</taxon>
        <taxon>Sordariomycetidae</taxon>
        <taxon>Sordariales</taxon>
        <taxon>Chaetomiaceae</taxon>
        <taxon>Chaetomium</taxon>
    </lineage>
</organism>
<dbReference type="Gene3D" id="2.40.320.10">
    <property type="entry name" value="Hypothetical Protein Pfu-838710-001"/>
    <property type="match status" value="1"/>
</dbReference>
<dbReference type="GO" id="GO:0006357">
    <property type="term" value="P:regulation of transcription by RNA polymerase II"/>
    <property type="evidence" value="ECO:0007669"/>
    <property type="project" value="InterPro"/>
</dbReference>
<accession>A0AAJ0GPW1</accession>
<keyword evidence="1" id="KW-0539">Nucleus</keyword>
<evidence type="ECO:0000313" key="3">
    <source>
        <dbReference type="Proteomes" id="UP001273166"/>
    </source>
</evidence>
<dbReference type="GO" id="GO:0016592">
    <property type="term" value="C:mediator complex"/>
    <property type="evidence" value="ECO:0007669"/>
    <property type="project" value="InterPro"/>
</dbReference>
<name>A0AAJ0GPW1_9PEZI</name>
<keyword evidence="3" id="KW-1185">Reference proteome</keyword>
<dbReference type="GO" id="GO:0003712">
    <property type="term" value="F:transcription coregulator activity"/>
    <property type="evidence" value="ECO:0007669"/>
    <property type="project" value="InterPro"/>
</dbReference>
<keyword evidence="1" id="KW-0804">Transcription</keyword>
<protein>
    <recommendedName>
        <fullName evidence="1">Mediator of RNA polymerase II transcription subunit 18</fullName>
    </recommendedName>
    <alternativeName>
        <fullName evidence="1">Mediator complex subunit 18</fullName>
    </alternativeName>
</protein>
<comment type="function">
    <text evidence="1">Component of the Mediator complex, a coactivator involved in the regulated transcription of nearly all RNA polymerase II-dependent genes. Mediator functions as a bridge to convey information from gene-specific regulatory proteins to the basal RNA polymerase II transcription machinery. Mediator is recruited to promoters by direct interactions with regulatory proteins and serves as a scaffold for the assembly of a functional preinitiation complex with RNA polymerase II and the general transcription factors.</text>
</comment>